<dbReference type="EMBL" id="MU150229">
    <property type="protein sequence ID" value="KAF9469579.1"/>
    <property type="molecule type" value="Genomic_DNA"/>
</dbReference>
<evidence type="ECO:0000313" key="4">
    <source>
        <dbReference type="Proteomes" id="UP000807353"/>
    </source>
</evidence>
<protein>
    <submittedName>
        <fullName evidence="3">Uncharacterized protein</fullName>
    </submittedName>
</protein>
<dbReference type="OrthoDB" id="415532at2759"/>
<dbReference type="PANTHER" id="PTHR33119:SF1">
    <property type="entry name" value="FE2OG DIOXYGENASE DOMAIN-CONTAINING PROTEIN"/>
    <property type="match status" value="1"/>
</dbReference>
<sequence length="555" mass="63521">MANPAASSSKDYNRGYRHPFLFGIHYLGGVGDNPRTLVELAMCQFSADLRSSPGWWRDFQNQDLREKWAAAALQRAWKIRTPSTFIDIRLSTKQVTYVLDELGGYSALVDHKNGCEVSCFERIWESHELLEKPDADALSDDISTLRNQIPSPGRNDDGVTTSLVDPFLHCLVYNKTLVSHPHSRHLRPIPSPSGDIYTVSRKYAFLPSDVTVSPTGAVKFVSYINNLESRHTSLYKRIEQTLTSILPLFEHTLTDLHRNNPLHQRIPGPCRYTVWEEPEEPEFSDDEEGWTTYERDLRHWIMNRPLHLPDVPENGYHGGLERRKHTVNLRGRNLQFVVDISEIHLQPGGPEFSGSPWRVQGMRNERIVACGLFYHSVENLTETSIAFRMAVTSPRGFNAGDAGATLRTWGLQDGDSCHQYIGSRMIHTGLGLVFPNIYQHQQTPFRLLDPTKRGHQTIISFYLVDPEIQPIVSTAVVAPQQKEWIRRAVDESMDPRVPTEVVERILECVEGFMDIDEAEGHKSKLLKVRERFWEANNNYHFCIPFDIWSAPDFPH</sequence>
<organism evidence="3 4">
    <name type="scientific">Collybia nuda</name>
    <dbReference type="NCBI Taxonomy" id="64659"/>
    <lineage>
        <taxon>Eukaryota</taxon>
        <taxon>Fungi</taxon>
        <taxon>Dikarya</taxon>
        <taxon>Basidiomycota</taxon>
        <taxon>Agaricomycotina</taxon>
        <taxon>Agaricomycetes</taxon>
        <taxon>Agaricomycetidae</taxon>
        <taxon>Agaricales</taxon>
        <taxon>Tricholomatineae</taxon>
        <taxon>Clitocybaceae</taxon>
        <taxon>Collybia</taxon>
    </lineage>
</organism>
<feature type="domain" description="DUF4246" evidence="1">
    <location>
        <begin position="93"/>
        <end position="487"/>
    </location>
</feature>
<dbReference type="AlphaFoldDB" id="A0A9P5YHW8"/>
<proteinExistence type="predicted"/>
<evidence type="ECO:0000313" key="3">
    <source>
        <dbReference type="EMBL" id="KAF9469579.1"/>
    </source>
</evidence>
<evidence type="ECO:0000259" key="2">
    <source>
        <dbReference type="Pfam" id="PF21666"/>
    </source>
</evidence>
<keyword evidence="4" id="KW-1185">Reference proteome</keyword>
<dbReference type="Pfam" id="PF14033">
    <property type="entry name" value="DUF4246"/>
    <property type="match status" value="1"/>
</dbReference>
<name>A0A9P5YHW8_9AGAR</name>
<comment type="caution">
    <text evidence="3">The sequence shown here is derived from an EMBL/GenBank/DDBJ whole genome shotgun (WGS) entry which is preliminary data.</text>
</comment>
<evidence type="ECO:0000259" key="1">
    <source>
        <dbReference type="Pfam" id="PF14033"/>
    </source>
</evidence>
<dbReference type="PANTHER" id="PTHR33119">
    <property type="entry name" value="IFI3P"/>
    <property type="match status" value="1"/>
</dbReference>
<dbReference type="InterPro" id="IPR049207">
    <property type="entry name" value="DUF4246_N"/>
</dbReference>
<accession>A0A9P5YHW8</accession>
<dbReference type="Pfam" id="PF21666">
    <property type="entry name" value="DUF4246_N"/>
    <property type="match status" value="1"/>
</dbReference>
<gene>
    <name evidence="3" type="ORF">BDZ94DRAFT_1242753</name>
</gene>
<reference evidence="3" key="1">
    <citation type="submission" date="2020-11" db="EMBL/GenBank/DDBJ databases">
        <authorList>
            <consortium name="DOE Joint Genome Institute"/>
            <person name="Ahrendt S."/>
            <person name="Riley R."/>
            <person name="Andreopoulos W."/>
            <person name="Labutti K."/>
            <person name="Pangilinan J."/>
            <person name="Ruiz-Duenas F.J."/>
            <person name="Barrasa J.M."/>
            <person name="Sanchez-Garcia M."/>
            <person name="Camarero S."/>
            <person name="Miyauchi S."/>
            <person name="Serrano A."/>
            <person name="Linde D."/>
            <person name="Babiker R."/>
            <person name="Drula E."/>
            <person name="Ayuso-Fernandez I."/>
            <person name="Pacheco R."/>
            <person name="Padilla G."/>
            <person name="Ferreira P."/>
            <person name="Barriuso J."/>
            <person name="Kellner H."/>
            <person name="Castanera R."/>
            <person name="Alfaro M."/>
            <person name="Ramirez L."/>
            <person name="Pisabarro A.G."/>
            <person name="Kuo A."/>
            <person name="Tritt A."/>
            <person name="Lipzen A."/>
            <person name="He G."/>
            <person name="Yan M."/>
            <person name="Ng V."/>
            <person name="Cullen D."/>
            <person name="Martin F."/>
            <person name="Rosso M.-N."/>
            <person name="Henrissat B."/>
            <person name="Hibbett D."/>
            <person name="Martinez A.T."/>
            <person name="Grigoriev I.V."/>
        </authorList>
    </citation>
    <scope>NUCLEOTIDE SEQUENCE</scope>
    <source>
        <strain evidence="3">CBS 247.69</strain>
    </source>
</reference>
<dbReference type="InterPro" id="IPR025340">
    <property type="entry name" value="DUF4246"/>
</dbReference>
<dbReference type="InterPro" id="IPR049192">
    <property type="entry name" value="DUF4246_C"/>
</dbReference>
<dbReference type="Proteomes" id="UP000807353">
    <property type="component" value="Unassembled WGS sequence"/>
</dbReference>
<feature type="domain" description="DUF4246" evidence="2">
    <location>
        <begin position="16"/>
        <end position="69"/>
    </location>
</feature>